<gene>
    <name evidence="1" type="ORF">E1163_26785</name>
</gene>
<comment type="caution">
    <text evidence="1">The sequence shown here is derived from an EMBL/GenBank/DDBJ whole genome shotgun (WGS) entry which is preliminary data.</text>
</comment>
<evidence type="ECO:0000313" key="1">
    <source>
        <dbReference type="EMBL" id="MTI28593.1"/>
    </source>
</evidence>
<proteinExistence type="predicted"/>
<dbReference type="Gene3D" id="3.40.630.30">
    <property type="match status" value="1"/>
</dbReference>
<keyword evidence="2" id="KW-1185">Reference proteome</keyword>
<dbReference type="SUPFAM" id="SSF55729">
    <property type="entry name" value="Acyl-CoA N-acyltransferases (Nat)"/>
    <property type="match status" value="1"/>
</dbReference>
<accession>A0ABW9RZB8</accession>
<name>A0ABW9RZB8_9BACT</name>
<evidence type="ECO:0000313" key="2">
    <source>
        <dbReference type="Proteomes" id="UP000798808"/>
    </source>
</evidence>
<dbReference type="EMBL" id="SMLW01000668">
    <property type="protein sequence ID" value="MTI28593.1"/>
    <property type="molecule type" value="Genomic_DNA"/>
</dbReference>
<reference evidence="1 2" key="1">
    <citation type="submission" date="2019-02" db="EMBL/GenBank/DDBJ databases">
        <authorList>
            <person name="Goldberg S.R."/>
            <person name="Haltli B.A."/>
            <person name="Correa H."/>
            <person name="Russell K.G."/>
        </authorList>
    </citation>
    <scope>NUCLEOTIDE SEQUENCE [LARGE SCALE GENOMIC DNA]</scope>
    <source>
        <strain evidence="1 2">JCM 16186</strain>
    </source>
</reference>
<organism evidence="1 2">
    <name type="scientific">Fulvivirga kasyanovii</name>
    <dbReference type="NCBI Taxonomy" id="396812"/>
    <lineage>
        <taxon>Bacteria</taxon>
        <taxon>Pseudomonadati</taxon>
        <taxon>Bacteroidota</taxon>
        <taxon>Cytophagia</taxon>
        <taxon>Cytophagales</taxon>
        <taxon>Fulvivirgaceae</taxon>
        <taxon>Fulvivirga</taxon>
    </lineage>
</organism>
<dbReference type="RefSeq" id="WP_155176269.1">
    <property type="nucleotide sequence ID" value="NZ_BAAAFL010000029.1"/>
</dbReference>
<sequence>MEIRSAKIDDVQKVLNLQEKYLFNNLKEEERKDGFVTTPFTVEQVENIIAEKGLFLALDKGEVVAYIFAGSWDYYAQWPIFTYMTTLFPQLTFPGHVLTTENSFQYGPICIDRNYRGGNLLRSLFEEMRLGMSDRYPLAATFINKANFRSLKAHVNKLGWSVIGEFQYNGQEYHIMAYDMSKPVLSDTSGMHAIK</sequence>
<protein>
    <submittedName>
        <fullName evidence="1">GNAT family acetyltransferase</fullName>
    </submittedName>
</protein>
<dbReference type="InterPro" id="IPR016181">
    <property type="entry name" value="Acyl_CoA_acyltransferase"/>
</dbReference>
<dbReference type="Proteomes" id="UP000798808">
    <property type="component" value="Unassembled WGS sequence"/>
</dbReference>